<comment type="caution">
    <text evidence="2">The sequence shown here is derived from an EMBL/GenBank/DDBJ whole genome shotgun (WGS) entry which is preliminary data.</text>
</comment>
<evidence type="ECO:0000313" key="3">
    <source>
        <dbReference type="Proteomes" id="UP001280121"/>
    </source>
</evidence>
<dbReference type="Proteomes" id="UP001280121">
    <property type="component" value="Unassembled WGS sequence"/>
</dbReference>
<keyword evidence="3" id="KW-1185">Reference proteome</keyword>
<dbReference type="InterPro" id="IPR002156">
    <property type="entry name" value="RNaseH_domain"/>
</dbReference>
<reference evidence="2" key="1">
    <citation type="journal article" date="2023" name="Plant J.">
        <title>Genome sequences and population genomics provide insights into the demographic history, inbreeding, and mutation load of two 'living fossil' tree species of Dipteronia.</title>
        <authorList>
            <person name="Feng Y."/>
            <person name="Comes H.P."/>
            <person name="Chen J."/>
            <person name="Zhu S."/>
            <person name="Lu R."/>
            <person name="Zhang X."/>
            <person name="Li P."/>
            <person name="Qiu J."/>
            <person name="Olsen K.M."/>
            <person name="Qiu Y."/>
        </authorList>
    </citation>
    <scope>NUCLEOTIDE SEQUENCE</scope>
    <source>
        <strain evidence="2">KIB01</strain>
    </source>
</reference>
<dbReference type="AlphaFoldDB" id="A0AAD9XSP7"/>
<dbReference type="EMBL" id="JANJYI010000001">
    <property type="protein sequence ID" value="KAK2665101.1"/>
    <property type="molecule type" value="Genomic_DNA"/>
</dbReference>
<gene>
    <name evidence="2" type="ORF">Ddye_003675</name>
</gene>
<dbReference type="InterPro" id="IPR052929">
    <property type="entry name" value="RNase_H-like_EbsB-rel"/>
</dbReference>
<dbReference type="PANTHER" id="PTHR47074">
    <property type="entry name" value="BNAC02G40300D PROTEIN"/>
    <property type="match status" value="1"/>
</dbReference>
<accession>A0AAD9XSP7</accession>
<dbReference type="GO" id="GO:0003676">
    <property type="term" value="F:nucleic acid binding"/>
    <property type="evidence" value="ECO:0007669"/>
    <property type="project" value="InterPro"/>
</dbReference>
<organism evidence="2 3">
    <name type="scientific">Dipteronia dyeriana</name>
    <dbReference type="NCBI Taxonomy" id="168575"/>
    <lineage>
        <taxon>Eukaryota</taxon>
        <taxon>Viridiplantae</taxon>
        <taxon>Streptophyta</taxon>
        <taxon>Embryophyta</taxon>
        <taxon>Tracheophyta</taxon>
        <taxon>Spermatophyta</taxon>
        <taxon>Magnoliopsida</taxon>
        <taxon>eudicotyledons</taxon>
        <taxon>Gunneridae</taxon>
        <taxon>Pentapetalae</taxon>
        <taxon>rosids</taxon>
        <taxon>malvids</taxon>
        <taxon>Sapindales</taxon>
        <taxon>Sapindaceae</taxon>
        <taxon>Hippocastanoideae</taxon>
        <taxon>Acereae</taxon>
        <taxon>Dipteronia</taxon>
    </lineage>
</organism>
<name>A0AAD9XSP7_9ROSI</name>
<dbReference type="PANTHER" id="PTHR47074:SF11">
    <property type="entry name" value="REVERSE TRANSCRIPTASE-LIKE PROTEIN"/>
    <property type="match status" value="1"/>
</dbReference>
<dbReference type="GO" id="GO:0004523">
    <property type="term" value="F:RNA-DNA hybrid ribonuclease activity"/>
    <property type="evidence" value="ECO:0007669"/>
    <property type="project" value="InterPro"/>
</dbReference>
<feature type="domain" description="RNase H type-1" evidence="1">
    <location>
        <begin position="49"/>
        <end position="158"/>
    </location>
</feature>
<evidence type="ECO:0000259" key="1">
    <source>
        <dbReference type="Pfam" id="PF13456"/>
    </source>
</evidence>
<proteinExistence type="predicted"/>
<sequence>MSNLEKRGIAVNNACLICKLGEETTIHALWTCNKAKVVRKEWMSRNAKRIGIGVLIQNYRGVVMASCAQFMVGNFDSIVAGIVAMFKGVLFSLDCGLQQCIYESNKTLVVNRISDGELRFASYGHILDEINMLKKNNSGMSFRATIKAANRATHWLPKLGRDSSCNKFWMEDMPRGIRNLVKADWPM</sequence>
<dbReference type="Pfam" id="PF13456">
    <property type="entry name" value="RVT_3"/>
    <property type="match status" value="1"/>
</dbReference>
<evidence type="ECO:0000313" key="2">
    <source>
        <dbReference type="EMBL" id="KAK2665101.1"/>
    </source>
</evidence>
<protein>
    <recommendedName>
        <fullName evidence="1">RNase H type-1 domain-containing protein</fullName>
    </recommendedName>
</protein>